<keyword evidence="3" id="KW-0378">Hydrolase</keyword>
<dbReference type="InterPro" id="IPR012788">
    <property type="entry name" value="Decarb_PcaC"/>
</dbReference>
<dbReference type="PANTHER" id="PTHR33570:SF2">
    <property type="entry name" value="CARBOXYMUCONOLACTONE DECARBOXYLASE-LIKE DOMAIN-CONTAINING PROTEIN"/>
    <property type="match status" value="1"/>
</dbReference>
<keyword evidence="4" id="KW-1185">Reference proteome</keyword>
<evidence type="ECO:0000313" key="4">
    <source>
        <dbReference type="Proteomes" id="UP001183610"/>
    </source>
</evidence>
<dbReference type="PRINTS" id="PR00111">
    <property type="entry name" value="ABHYDROLASE"/>
</dbReference>
<feature type="domain" description="AB hydrolase-1" evidence="1">
    <location>
        <begin position="15"/>
        <end position="237"/>
    </location>
</feature>
<reference evidence="4" key="1">
    <citation type="submission" date="2023-07" db="EMBL/GenBank/DDBJ databases">
        <title>30 novel species of actinomycetes from the DSMZ collection.</title>
        <authorList>
            <person name="Nouioui I."/>
        </authorList>
    </citation>
    <scope>NUCLEOTIDE SEQUENCE [LARGE SCALE GENOMIC DNA]</scope>
    <source>
        <strain evidence="4">DSM 41979</strain>
    </source>
</reference>
<gene>
    <name evidence="3" type="primary">pcaD</name>
    <name evidence="3" type="ORF">RM698_13215</name>
</gene>
<dbReference type="InterPro" id="IPR029058">
    <property type="entry name" value="AB_hydrolase_fold"/>
</dbReference>
<dbReference type="InterPro" id="IPR000073">
    <property type="entry name" value="AB_hydrolase_1"/>
</dbReference>
<evidence type="ECO:0000259" key="1">
    <source>
        <dbReference type="Pfam" id="PF00561"/>
    </source>
</evidence>
<dbReference type="Pfam" id="PF02627">
    <property type="entry name" value="CMD"/>
    <property type="match status" value="1"/>
</dbReference>
<sequence length="401" mass="42281">MSLLHHTTEGRPEAPALILGPSLGTALRLWDAQAPALARRHHVIRYDLPGHGASPAEADPPRTVAALAARVLALADALAVERFAYAGVSLGGAIGAHLAAHHPDRVTSLALVCASADFGAPEPWHARAARVRAEGVDRLAETAPARWFTPGHTPTEATRALVADQRAADPEAYAACCEAIAAYHLDEETLARVTAPTLVLAGRQDTATPPAHARHLADAVPHASLTEIDGAAHLAPAEQPDRVTTALLDHFGSTTAHREGPAAHPEGLAAHREGLAAHPEGLAVRRDVLGADHVDRATAATTAFTAPFQDFITRYAWGEIWTRPGLDRRTRSCVTLTALVARGHHEELALHVRAAVTNGLTPEEIGEVLLQSAVYCGVPAANSAFAVATRVLAELDKEDPR</sequence>
<dbReference type="InterPro" id="IPR026968">
    <property type="entry name" value="PcaD/CatD"/>
</dbReference>
<dbReference type="EC" id="3.1.1.24" evidence="3"/>
<evidence type="ECO:0000313" key="3">
    <source>
        <dbReference type="EMBL" id="MDT0410007.1"/>
    </source>
</evidence>
<comment type="caution">
    <text evidence="3">The sequence shown here is derived from an EMBL/GenBank/DDBJ whole genome shotgun (WGS) entry which is preliminary data.</text>
</comment>
<dbReference type="PANTHER" id="PTHR33570">
    <property type="entry name" value="4-CARBOXYMUCONOLACTONE DECARBOXYLASE FAMILY PROTEIN"/>
    <property type="match status" value="1"/>
</dbReference>
<evidence type="ECO:0000259" key="2">
    <source>
        <dbReference type="Pfam" id="PF02627"/>
    </source>
</evidence>
<dbReference type="SUPFAM" id="SSF69118">
    <property type="entry name" value="AhpD-like"/>
    <property type="match status" value="1"/>
</dbReference>
<dbReference type="InterPro" id="IPR029032">
    <property type="entry name" value="AhpD-like"/>
</dbReference>
<accession>A0ABU2QZX1</accession>
<feature type="domain" description="Carboxymuconolactone decarboxylase-like" evidence="2">
    <location>
        <begin position="307"/>
        <end position="389"/>
    </location>
</feature>
<dbReference type="RefSeq" id="WP_010268586.1">
    <property type="nucleotide sequence ID" value="NZ_JAVRET010000025.1"/>
</dbReference>
<organism evidence="3 4">
    <name type="scientific">Streptomyces evansiae</name>
    <dbReference type="NCBI Taxonomy" id="3075535"/>
    <lineage>
        <taxon>Bacteria</taxon>
        <taxon>Bacillati</taxon>
        <taxon>Actinomycetota</taxon>
        <taxon>Actinomycetes</taxon>
        <taxon>Kitasatosporales</taxon>
        <taxon>Streptomycetaceae</taxon>
        <taxon>Streptomyces</taxon>
    </lineage>
</organism>
<dbReference type="InterPro" id="IPR003779">
    <property type="entry name" value="CMD-like"/>
</dbReference>
<dbReference type="Gene3D" id="3.40.50.1820">
    <property type="entry name" value="alpha/beta hydrolase"/>
    <property type="match status" value="1"/>
</dbReference>
<dbReference type="Gene3D" id="1.20.1290.10">
    <property type="entry name" value="AhpD-like"/>
    <property type="match status" value="1"/>
</dbReference>
<dbReference type="SUPFAM" id="SSF53474">
    <property type="entry name" value="alpha/beta-Hydrolases"/>
    <property type="match status" value="1"/>
</dbReference>
<dbReference type="GO" id="GO:0047570">
    <property type="term" value="F:3-oxoadipate enol-lactonase activity"/>
    <property type="evidence" value="ECO:0007669"/>
    <property type="project" value="UniProtKB-EC"/>
</dbReference>
<dbReference type="Proteomes" id="UP001183610">
    <property type="component" value="Unassembled WGS sequence"/>
</dbReference>
<name>A0ABU2QZX1_9ACTN</name>
<dbReference type="EMBL" id="JAVRET010000025">
    <property type="protein sequence ID" value="MDT0410007.1"/>
    <property type="molecule type" value="Genomic_DNA"/>
</dbReference>
<dbReference type="InterPro" id="IPR052512">
    <property type="entry name" value="4CMD/NDH-1_regulator"/>
</dbReference>
<dbReference type="NCBIfam" id="TIGR02425">
    <property type="entry name" value="decarb_PcaC"/>
    <property type="match status" value="1"/>
</dbReference>
<proteinExistence type="predicted"/>
<dbReference type="NCBIfam" id="TIGR02427">
    <property type="entry name" value="protocat_pcaD"/>
    <property type="match status" value="1"/>
</dbReference>
<dbReference type="Pfam" id="PF00561">
    <property type="entry name" value="Abhydrolase_1"/>
    <property type="match status" value="1"/>
</dbReference>
<protein>
    <submittedName>
        <fullName evidence="3">3-oxoadipate enol-lactonase</fullName>
        <ecNumber evidence="3">3.1.1.24</ecNumber>
    </submittedName>
</protein>